<evidence type="ECO:0000256" key="1">
    <source>
        <dbReference type="ARBA" id="ARBA00004141"/>
    </source>
</evidence>
<dbReference type="EMBL" id="JBHLWN010000025">
    <property type="protein sequence ID" value="MFC0211977.1"/>
    <property type="molecule type" value="Genomic_DNA"/>
</dbReference>
<feature type="transmembrane region" description="Helical" evidence="8">
    <location>
        <begin position="296"/>
        <end position="316"/>
    </location>
</feature>
<feature type="transmembrane region" description="Helical" evidence="8">
    <location>
        <begin position="143"/>
        <end position="160"/>
    </location>
</feature>
<comment type="similarity">
    <text evidence="2">Belongs to the amino acid-polyamine-organocation (APC) superfamily. Spore germination protein (SGP) (TC 2.A.3.9) family.</text>
</comment>
<name>A0ABV6DH77_9BACL</name>
<keyword evidence="10" id="KW-1185">Reference proteome</keyword>
<evidence type="ECO:0000313" key="9">
    <source>
        <dbReference type="EMBL" id="MFC0211977.1"/>
    </source>
</evidence>
<evidence type="ECO:0000256" key="8">
    <source>
        <dbReference type="SAM" id="Phobius"/>
    </source>
</evidence>
<dbReference type="Proteomes" id="UP001589776">
    <property type="component" value="Unassembled WGS sequence"/>
</dbReference>
<evidence type="ECO:0000313" key="10">
    <source>
        <dbReference type="Proteomes" id="UP001589776"/>
    </source>
</evidence>
<gene>
    <name evidence="9" type="ORF">ACFFK0_05835</name>
</gene>
<keyword evidence="4" id="KW-0309">Germination</keyword>
<feature type="transmembrane region" description="Helical" evidence="8">
    <location>
        <begin position="36"/>
        <end position="56"/>
    </location>
</feature>
<protein>
    <submittedName>
        <fullName evidence="9">Endospore germination permease</fullName>
    </submittedName>
</protein>
<dbReference type="PANTHER" id="PTHR34975">
    <property type="entry name" value="SPORE GERMINATION PROTEIN A2"/>
    <property type="match status" value="1"/>
</dbReference>
<accession>A0ABV6DH77</accession>
<feature type="transmembrane region" description="Helical" evidence="8">
    <location>
        <begin position="262"/>
        <end position="284"/>
    </location>
</feature>
<keyword evidence="7 8" id="KW-0472">Membrane</keyword>
<dbReference type="Pfam" id="PF03845">
    <property type="entry name" value="Spore_permease"/>
    <property type="match status" value="1"/>
</dbReference>
<sequence>MQKLSARQLVLISCGLTLDATLISIPAQMVKVAGHDAVFCYFIAMALIVLSWIAIVKTVQRFPGQDLFSALTDRFPFIGKVIGLSYVAFFFLILTRDLRSIASFVNYSLLPRTPLSVIIAVLGVCVALTVRSRLKGVGRMTEIYQTSLLIIILLLPVLLFKEVDYRWMQPLFSHSITDVLHGSWYAVAYLGEIVAIPFLLSSSSFPVRHGLYGLLIGVAMLEGLLVLCIAVLSPEITSRFLFPNYHLIREIRITDFLDRFDVAIVGVWLPAVMVKIACTLYFVCHGIRRIFPSLQFEQIVTPVSVFTVACSMWLYANYNQILHFNAHWPVLGLLFEVLIPIVMYFVLRPKVKSTALAK</sequence>
<feature type="transmembrane region" description="Helical" evidence="8">
    <location>
        <begin position="9"/>
        <end position="30"/>
    </location>
</feature>
<proteinExistence type="inferred from homology"/>
<keyword evidence="5 8" id="KW-0812">Transmembrane</keyword>
<evidence type="ECO:0000256" key="2">
    <source>
        <dbReference type="ARBA" id="ARBA00007998"/>
    </source>
</evidence>
<feature type="transmembrane region" description="Helical" evidence="8">
    <location>
        <begin position="328"/>
        <end position="347"/>
    </location>
</feature>
<dbReference type="RefSeq" id="WP_377469026.1">
    <property type="nucleotide sequence ID" value="NZ_JBHLWN010000025.1"/>
</dbReference>
<feature type="transmembrane region" description="Helical" evidence="8">
    <location>
        <begin position="212"/>
        <end position="232"/>
    </location>
</feature>
<evidence type="ECO:0000256" key="4">
    <source>
        <dbReference type="ARBA" id="ARBA00022544"/>
    </source>
</evidence>
<reference evidence="9 10" key="1">
    <citation type="submission" date="2024-09" db="EMBL/GenBank/DDBJ databases">
        <authorList>
            <person name="Sun Q."/>
            <person name="Mori K."/>
        </authorList>
    </citation>
    <scope>NUCLEOTIDE SEQUENCE [LARGE SCALE GENOMIC DNA]</scope>
    <source>
        <strain evidence="9 10">CCM 7759</strain>
    </source>
</reference>
<dbReference type="InterPro" id="IPR004761">
    <property type="entry name" value="Spore_GerAB"/>
</dbReference>
<dbReference type="PANTHER" id="PTHR34975:SF2">
    <property type="entry name" value="SPORE GERMINATION PROTEIN A2"/>
    <property type="match status" value="1"/>
</dbReference>
<feature type="transmembrane region" description="Helical" evidence="8">
    <location>
        <begin position="180"/>
        <end position="200"/>
    </location>
</feature>
<evidence type="ECO:0000256" key="7">
    <source>
        <dbReference type="ARBA" id="ARBA00023136"/>
    </source>
</evidence>
<keyword evidence="3" id="KW-0813">Transport</keyword>
<feature type="transmembrane region" description="Helical" evidence="8">
    <location>
        <begin position="77"/>
        <end position="94"/>
    </location>
</feature>
<keyword evidence="6 8" id="KW-1133">Transmembrane helix</keyword>
<comment type="caution">
    <text evidence="9">The sequence shown here is derived from an EMBL/GenBank/DDBJ whole genome shotgun (WGS) entry which is preliminary data.</text>
</comment>
<feature type="transmembrane region" description="Helical" evidence="8">
    <location>
        <begin position="114"/>
        <end position="131"/>
    </location>
</feature>
<evidence type="ECO:0000256" key="5">
    <source>
        <dbReference type="ARBA" id="ARBA00022692"/>
    </source>
</evidence>
<comment type="subcellular location">
    <subcellularLocation>
        <location evidence="1">Membrane</location>
        <topology evidence="1">Multi-pass membrane protein</topology>
    </subcellularLocation>
</comment>
<evidence type="ECO:0000256" key="3">
    <source>
        <dbReference type="ARBA" id="ARBA00022448"/>
    </source>
</evidence>
<evidence type="ECO:0000256" key="6">
    <source>
        <dbReference type="ARBA" id="ARBA00022989"/>
    </source>
</evidence>
<organism evidence="9 10">
    <name type="scientific">Paenibacillus chartarius</name>
    <dbReference type="NCBI Taxonomy" id="747481"/>
    <lineage>
        <taxon>Bacteria</taxon>
        <taxon>Bacillati</taxon>
        <taxon>Bacillota</taxon>
        <taxon>Bacilli</taxon>
        <taxon>Bacillales</taxon>
        <taxon>Paenibacillaceae</taxon>
        <taxon>Paenibacillus</taxon>
    </lineage>
</organism>
<dbReference type="NCBIfam" id="TIGR00912">
    <property type="entry name" value="2A0309"/>
    <property type="match status" value="1"/>
</dbReference>